<accession>A0AA89B8W5</accession>
<dbReference type="InterPro" id="IPR002156">
    <property type="entry name" value="RNaseH_domain"/>
</dbReference>
<sequence length="100" mass="11165">MKYKSLENDALDLYSRYKEKYQGLSRKVNNLICPLTAEALAVLDGIKLAQQLECQIPCTEGDTAKIISVLKNMGDDFSKFAPVIHETKKLASSCQEVLIL</sequence>
<organism evidence="2 3">
    <name type="scientific">Escallonia herrerae</name>
    <dbReference type="NCBI Taxonomy" id="1293975"/>
    <lineage>
        <taxon>Eukaryota</taxon>
        <taxon>Viridiplantae</taxon>
        <taxon>Streptophyta</taxon>
        <taxon>Embryophyta</taxon>
        <taxon>Tracheophyta</taxon>
        <taxon>Spermatophyta</taxon>
        <taxon>Magnoliopsida</taxon>
        <taxon>eudicotyledons</taxon>
        <taxon>Gunneridae</taxon>
        <taxon>Pentapetalae</taxon>
        <taxon>asterids</taxon>
        <taxon>campanulids</taxon>
        <taxon>Escalloniales</taxon>
        <taxon>Escalloniaceae</taxon>
        <taxon>Escallonia</taxon>
    </lineage>
</organism>
<name>A0AA89B8W5_9ASTE</name>
<feature type="domain" description="RNase H type-1" evidence="1">
    <location>
        <begin position="24"/>
        <end position="97"/>
    </location>
</feature>
<proteinExistence type="predicted"/>
<dbReference type="Pfam" id="PF13456">
    <property type="entry name" value="RVT_3"/>
    <property type="match status" value="1"/>
</dbReference>
<evidence type="ECO:0000313" key="3">
    <source>
        <dbReference type="Proteomes" id="UP001188597"/>
    </source>
</evidence>
<dbReference type="GO" id="GO:0003676">
    <property type="term" value="F:nucleic acid binding"/>
    <property type="evidence" value="ECO:0007669"/>
    <property type="project" value="InterPro"/>
</dbReference>
<keyword evidence="3" id="KW-1185">Reference proteome</keyword>
<evidence type="ECO:0000313" key="2">
    <source>
        <dbReference type="EMBL" id="KAK3034364.1"/>
    </source>
</evidence>
<reference evidence="2" key="1">
    <citation type="submission" date="2022-12" db="EMBL/GenBank/DDBJ databases">
        <title>Draft genome assemblies for two species of Escallonia (Escalloniales).</title>
        <authorList>
            <person name="Chanderbali A."/>
            <person name="Dervinis C."/>
            <person name="Anghel I."/>
            <person name="Soltis D."/>
            <person name="Soltis P."/>
            <person name="Zapata F."/>
        </authorList>
    </citation>
    <scope>NUCLEOTIDE SEQUENCE</scope>
    <source>
        <strain evidence="2">UCBG64.0493</strain>
        <tissue evidence="2">Leaf</tissue>
    </source>
</reference>
<dbReference type="EMBL" id="JAVXUP010000203">
    <property type="protein sequence ID" value="KAK3034364.1"/>
    <property type="molecule type" value="Genomic_DNA"/>
</dbReference>
<dbReference type="GO" id="GO:0004523">
    <property type="term" value="F:RNA-DNA hybrid ribonuclease activity"/>
    <property type="evidence" value="ECO:0007669"/>
    <property type="project" value="InterPro"/>
</dbReference>
<protein>
    <recommendedName>
        <fullName evidence="1">RNase H type-1 domain-containing protein</fullName>
    </recommendedName>
</protein>
<dbReference type="Proteomes" id="UP001188597">
    <property type="component" value="Unassembled WGS sequence"/>
</dbReference>
<comment type="caution">
    <text evidence="2">The sequence shown here is derived from an EMBL/GenBank/DDBJ whole genome shotgun (WGS) entry which is preliminary data.</text>
</comment>
<evidence type="ECO:0000259" key="1">
    <source>
        <dbReference type="Pfam" id="PF13456"/>
    </source>
</evidence>
<dbReference type="AlphaFoldDB" id="A0AA89B8W5"/>
<gene>
    <name evidence="2" type="ORF">RJ639_032262</name>
</gene>